<dbReference type="EMBL" id="GBXM01090955">
    <property type="protein sequence ID" value="JAH17622.1"/>
    <property type="molecule type" value="Transcribed_RNA"/>
</dbReference>
<reference evidence="1" key="2">
    <citation type="journal article" date="2015" name="Fish Shellfish Immunol.">
        <title>Early steps in the European eel (Anguilla anguilla)-Vibrio vulnificus interaction in the gills: Role of the RtxA13 toxin.</title>
        <authorList>
            <person name="Callol A."/>
            <person name="Pajuelo D."/>
            <person name="Ebbesson L."/>
            <person name="Teles M."/>
            <person name="MacKenzie S."/>
            <person name="Amaro C."/>
        </authorList>
    </citation>
    <scope>NUCLEOTIDE SEQUENCE</scope>
</reference>
<name>A0A0E9QST1_ANGAN</name>
<sequence>MPLAPFLRLRSNLTLLLLVTGFLCMEVKPRFFLKLSPSLSY</sequence>
<accession>A0A0E9QST1</accession>
<protein>
    <submittedName>
        <fullName evidence="1">Uncharacterized protein</fullName>
    </submittedName>
</protein>
<proteinExistence type="predicted"/>
<dbReference type="EMBL" id="GBXM01088556">
    <property type="protein sequence ID" value="JAH20021.1"/>
    <property type="molecule type" value="Transcribed_RNA"/>
</dbReference>
<reference evidence="1" key="1">
    <citation type="submission" date="2014-11" db="EMBL/GenBank/DDBJ databases">
        <authorList>
            <person name="Amaro Gonzalez C."/>
        </authorList>
    </citation>
    <scope>NUCLEOTIDE SEQUENCE</scope>
</reference>
<dbReference type="AlphaFoldDB" id="A0A0E9QST1"/>
<organism evidence="1">
    <name type="scientific">Anguilla anguilla</name>
    <name type="common">European freshwater eel</name>
    <name type="synonym">Muraena anguilla</name>
    <dbReference type="NCBI Taxonomy" id="7936"/>
    <lineage>
        <taxon>Eukaryota</taxon>
        <taxon>Metazoa</taxon>
        <taxon>Chordata</taxon>
        <taxon>Craniata</taxon>
        <taxon>Vertebrata</taxon>
        <taxon>Euteleostomi</taxon>
        <taxon>Actinopterygii</taxon>
        <taxon>Neopterygii</taxon>
        <taxon>Teleostei</taxon>
        <taxon>Anguilliformes</taxon>
        <taxon>Anguillidae</taxon>
        <taxon>Anguilla</taxon>
    </lineage>
</organism>
<evidence type="ECO:0000313" key="1">
    <source>
        <dbReference type="EMBL" id="JAH20021.1"/>
    </source>
</evidence>